<dbReference type="PRINTS" id="PR00721">
    <property type="entry name" value="STOMATIN"/>
</dbReference>
<dbReference type="FunFam" id="3.30.479.30:FF:000004">
    <property type="entry name" value="Putative membrane protease family, stomatin"/>
    <property type="match status" value="1"/>
</dbReference>
<dbReference type="InterPro" id="IPR001107">
    <property type="entry name" value="Band_7"/>
</dbReference>
<comment type="caution">
    <text evidence="4">The sequence shown here is derived from an EMBL/GenBank/DDBJ whole genome shotgun (WGS) entry which is preliminary data.</text>
</comment>
<dbReference type="InterPro" id="IPR036013">
    <property type="entry name" value="Band_7/SPFH_dom_sf"/>
</dbReference>
<dbReference type="InterPro" id="IPR050710">
    <property type="entry name" value="Band7/mec-2_domain"/>
</dbReference>
<evidence type="ECO:0000259" key="3">
    <source>
        <dbReference type="SMART" id="SM00244"/>
    </source>
</evidence>
<dbReference type="CDD" id="cd08829">
    <property type="entry name" value="SPFH_paraslipin"/>
    <property type="match status" value="1"/>
</dbReference>
<gene>
    <name evidence="4" type="ORF">S12H4_13916</name>
</gene>
<protein>
    <recommendedName>
        <fullName evidence="3">Band 7 domain-containing protein</fullName>
    </recommendedName>
</protein>
<dbReference type="AlphaFoldDB" id="X1RCQ7"/>
<dbReference type="EMBL" id="BARW01006623">
    <property type="protein sequence ID" value="GAI78507.1"/>
    <property type="molecule type" value="Genomic_DNA"/>
</dbReference>
<dbReference type="Pfam" id="PF01145">
    <property type="entry name" value="Band_7"/>
    <property type="match status" value="1"/>
</dbReference>
<accession>X1RCQ7</accession>
<feature type="domain" description="Band 7" evidence="3">
    <location>
        <begin position="17"/>
        <end position="178"/>
    </location>
</feature>
<evidence type="ECO:0000313" key="4">
    <source>
        <dbReference type="EMBL" id="GAI78507.1"/>
    </source>
</evidence>
<evidence type="ECO:0000256" key="2">
    <source>
        <dbReference type="SAM" id="MobiDB-lite"/>
    </source>
</evidence>
<dbReference type="GO" id="GO:0005886">
    <property type="term" value="C:plasma membrane"/>
    <property type="evidence" value="ECO:0007669"/>
    <property type="project" value="UniProtKB-ARBA"/>
</dbReference>
<evidence type="ECO:0000256" key="1">
    <source>
        <dbReference type="ARBA" id="ARBA00008164"/>
    </source>
</evidence>
<dbReference type="SUPFAM" id="SSF117892">
    <property type="entry name" value="Band 7/SPFH domain"/>
    <property type="match status" value="1"/>
</dbReference>
<organism evidence="4">
    <name type="scientific">marine sediment metagenome</name>
    <dbReference type="NCBI Taxonomy" id="412755"/>
    <lineage>
        <taxon>unclassified sequences</taxon>
        <taxon>metagenomes</taxon>
        <taxon>ecological metagenomes</taxon>
    </lineage>
</organism>
<dbReference type="GO" id="GO:0098552">
    <property type="term" value="C:side of membrane"/>
    <property type="evidence" value="ECO:0007669"/>
    <property type="project" value="UniProtKB-ARBA"/>
</dbReference>
<name>X1RCQ7_9ZZZZ</name>
<dbReference type="SMART" id="SM00244">
    <property type="entry name" value="PHB"/>
    <property type="match status" value="1"/>
</dbReference>
<dbReference type="Gene3D" id="3.30.479.30">
    <property type="entry name" value="Band 7 domain"/>
    <property type="match status" value="1"/>
</dbReference>
<comment type="similarity">
    <text evidence="1">Belongs to the band 7/mec-2 family.</text>
</comment>
<sequence>MIEIIIGIIVLCVFVGLSIRIIRPTHRAIIERFGKYKRFAKPGLSFIIPFVERLIQVDITERMVDAEKQEIITKDRLNATVDAQVYFKVKPNEDDVKASQYNVRNYKWQIVNLARTTLRNIIGNLSYDEANCDRKKINGKLEEVLRKEAAPWGIELVRTELKEIEPPKPVQESMNEVIKAENDKKAAVDLATATETEADGFKRAAIKKAQGQREAEILEAEGIAKAIELKADAKAKAIKAVNEAGNKYFVGNAKHLKALEVTQASFENNSKIIVPEGSSIVNLVGDMAGMKIVPVKEESLKPHKAKLEPAEPKPESRRK</sequence>
<reference evidence="4" key="1">
    <citation type="journal article" date="2014" name="Front. Microbiol.">
        <title>High frequency of phylogenetically diverse reductive dehalogenase-homologous genes in deep subseafloor sedimentary metagenomes.</title>
        <authorList>
            <person name="Kawai M."/>
            <person name="Futagami T."/>
            <person name="Toyoda A."/>
            <person name="Takaki Y."/>
            <person name="Nishi S."/>
            <person name="Hori S."/>
            <person name="Arai W."/>
            <person name="Tsubouchi T."/>
            <person name="Morono Y."/>
            <person name="Uchiyama I."/>
            <person name="Ito T."/>
            <person name="Fujiyama A."/>
            <person name="Inagaki F."/>
            <person name="Takami H."/>
        </authorList>
    </citation>
    <scope>NUCLEOTIDE SEQUENCE</scope>
    <source>
        <strain evidence="4">Expedition CK06-06</strain>
    </source>
</reference>
<proteinExistence type="inferred from homology"/>
<dbReference type="PANTHER" id="PTHR43327">
    <property type="entry name" value="STOMATIN-LIKE PROTEIN 2, MITOCHONDRIAL"/>
    <property type="match status" value="1"/>
</dbReference>
<feature type="region of interest" description="Disordered" evidence="2">
    <location>
        <begin position="298"/>
        <end position="319"/>
    </location>
</feature>
<dbReference type="PANTHER" id="PTHR43327:SF10">
    <property type="entry name" value="STOMATIN-LIKE PROTEIN 2, MITOCHONDRIAL"/>
    <property type="match status" value="1"/>
</dbReference>
<dbReference type="InterPro" id="IPR001972">
    <property type="entry name" value="Stomatin_HflK_fam"/>
</dbReference>